<gene>
    <name evidence="3" type="ORF">JKP34_13575</name>
</gene>
<evidence type="ECO:0008006" key="5">
    <source>
        <dbReference type="Google" id="ProtNLM"/>
    </source>
</evidence>
<sequence length="294" mass="34237">MKRVLFCLIFIYSSIFAYAQQIQPKAFFVQDTMALAEPVQFSLSVRYPSSLTLLFPDSSFNYYPFEFRSKKFFTTETDSTTSKDSVIYTLASFELDQYQSLKLPIFVIKGEDSISVLSNADSIVFAEMIPVVSDSLNAKANANYVAVEKEFNYPYLIIGLIVLAVVVLAVIIFFGKRIMLRWKIYRLKKKHSLFLESFKDFNDLSEKSSIEKKLVQWKKHAEFLSRKPFSKLTTKEINFMMNEDDLYVNLQKIDRSIYSSRGKEELVSSFEYLRNYATTIFDNIVKELEDHAKR</sequence>
<keyword evidence="1" id="KW-0472">Membrane</keyword>
<evidence type="ECO:0000313" key="4">
    <source>
        <dbReference type="Proteomes" id="UP000642920"/>
    </source>
</evidence>
<dbReference type="AlphaFoldDB" id="A0A937DFJ8"/>
<protein>
    <recommendedName>
        <fullName evidence="5">Oxygen tolerance</fullName>
    </recommendedName>
</protein>
<accession>A0A937DFJ8</accession>
<dbReference type="Proteomes" id="UP000642920">
    <property type="component" value="Unassembled WGS sequence"/>
</dbReference>
<dbReference type="EMBL" id="JAERQG010000003">
    <property type="protein sequence ID" value="MBL0766292.1"/>
    <property type="molecule type" value="Genomic_DNA"/>
</dbReference>
<feature type="signal peptide" evidence="2">
    <location>
        <begin position="1"/>
        <end position="19"/>
    </location>
</feature>
<reference evidence="3" key="1">
    <citation type="submission" date="2021-01" db="EMBL/GenBank/DDBJ databases">
        <title>Marivirga sp. nov., isolated from intertidal surface sediments.</title>
        <authorList>
            <person name="Zhang M."/>
        </authorList>
    </citation>
    <scope>NUCLEOTIDE SEQUENCE</scope>
    <source>
        <strain evidence="3">SM1354</strain>
    </source>
</reference>
<name>A0A937DFJ8_9BACT</name>
<evidence type="ECO:0000256" key="2">
    <source>
        <dbReference type="SAM" id="SignalP"/>
    </source>
</evidence>
<feature type="chain" id="PRO_5037621117" description="Oxygen tolerance" evidence="2">
    <location>
        <begin position="20"/>
        <end position="294"/>
    </location>
</feature>
<evidence type="ECO:0000313" key="3">
    <source>
        <dbReference type="EMBL" id="MBL0766292.1"/>
    </source>
</evidence>
<keyword evidence="1" id="KW-1133">Transmembrane helix</keyword>
<dbReference type="RefSeq" id="WP_201922495.1">
    <property type="nucleotide sequence ID" value="NZ_JAERQG010000003.1"/>
</dbReference>
<feature type="transmembrane region" description="Helical" evidence="1">
    <location>
        <begin position="153"/>
        <end position="174"/>
    </location>
</feature>
<keyword evidence="1" id="KW-0812">Transmembrane</keyword>
<comment type="caution">
    <text evidence="3">The sequence shown here is derived from an EMBL/GenBank/DDBJ whole genome shotgun (WGS) entry which is preliminary data.</text>
</comment>
<keyword evidence="4" id="KW-1185">Reference proteome</keyword>
<evidence type="ECO:0000256" key="1">
    <source>
        <dbReference type="SAM" id="Phobius"/>
    </source>
</evidence>
<keyword evidence="2" id="KW-0732">Signal</keyword>
<organism evidence="3 4">
    <name type="scientific">Marivirga atlantica</name>
    <dbReference type="NCBI Taxonomy" id="1548457"/>
    <lineage>
        <taxon>Bacteria</taxon>
        <taxon>Pseudomonadati</taxon>
        <taxon>Bacteroidota</taxon>
        <taxon>Cytophagia</taxon>
        <taxon>Cytophagales</taxon>
        <taxon>Marivirgaceae</taxon>
        <taxon>Marivirga</taxon>
    </lineage>
</organism>
<proteinExistence type="predicted"/>